<dbReference type="InterPro" id="IPR013783">
    <property type="entry name" value="Ig-like_fold"/>
</dbReference>
<dbReference type="STRING" id="475255.SAMN04488101_12715"/>
<accession>A0A1W2FAG0</accession>
<dbReference type="InterPro" id="IPR045474">
    <property type="entry name" value="GEVED"/>
</dbReference>
<name>A0A1W2FAG0_9SPHI</name>
<feature type="signal peptide" evidence="1">
    <location>
        <begin position="1"/>
        <end position="24"/>
    </location>
</feature>
<dbReference type="SUPFAM" id="SSF56988">
    <property type="entry name" value="Anthrax protective antigen"/>
    <property type="match status" value="1"/>
</dbReference>
<evidence type="ECO:0000313" key="3">
    <source>
        <dbReference type="EMBL" id="SMD18546.1"/>
    </source>
</evidence>
<feature type="domain" description="PA14" evidence="2">
    <location>
        <begin position="1046"/>
        <end position="1199"/>
    </location>
</feature>
<dbReference type="InterPro" id="IPR035234">
    <property type="entry name" value="IgGFc-bd_N"/>
</dbReference>
<dbReference type="PROSITE" id="PS51820">
    <property type="entry name" value="PA14"/>
    <property type="match status" value="1"/>
</dbReference>
<organism evidence="3 4">
    <name type="scientific">Pedobacter nyackensis</name>
    <dbReference type="NCBI Taxonomy" id="475255"/>
    <lineage>
        <taxon>Bacteria</taxon>
        <taxon>Pseudomonadati</taxon>
        <taxon>Bacteroidota</taxon>
        <taxon>Sphingobacteriia</taxon>
        <taxon>Sphingobacteriales</taxon>
        <taxon>Sphingobacteriaceae</taxon>
        <taxon>Pedobacter</taxon>
    </lineage>
</organism>
<dbReference type="InterPro" id="IPR058515">
    <property type="entry name" value="DUF8202"/>
</dbReference>
<dbReference type="RefSeq" id="WP_144009613.1">
    <property type="nucleotide sequence ID" value="NZ_FWYB01000027.1"/>
</dbReference>
<dbReference type="InterPro" id="IPR011658">
    <property type="entry name" value="PA14_dom"/>
</dbReference>
<keyword evidence="4" id="KW-1185">Reference proteome</keyword>
<dbReference type="Proteomes" id="UP000192678">
    <property type="component" value="Unassembled WGS sequence"/>
</dbReference>
<dbReference type="InterPro" id="IPR037524">
    <property type="entry name" value="PA14/GLEYA"/>
</dbReference>
<evidence type="ECO:0000313" key="4">
    <source>
        <dbReference type="Proteomes" id="UP000192678"/>
    </source>
</evidence>
<dbReference type="Pfam" id="PF17517">
    <property type="entry name" value="IgGFc_binding"/>
    <property type="match status" value="1"/>
</dbReference>
<gene>
    <name evidence="3" type="ORF">SAMN04488101_12715</name>
</gene>
<sequence length="1875" mass="192730">MRKKYSFHIIVFLVLLMSAETLNAQTPGGVSTNLKFWLKADAGVTGTNVSAWADQAGNGINFTQATAGSQPLLINNSINNHPAVNFTNDVMNYAGGITGTGSISDVNIYSVIRVNNSAGNTTLLNQVVPGGAFSIFLPFSSNGLVYWRPKAPDLTFPFANIPNNTQPHIYSFNASTTAGQTHGGTIKNAIISDGKVLAAGTTMTSFTGGANNITLGNAMVNDDIAEVIGYTGPVNAAQNNQIQSYLALKYGITLDQTVASNYVNSSGVIWYPSATSNSGFAKDVTGIVRDDGSGLNQTDSRSINIGSVVTIESPAALNNGDYFIAGDNGASIDLRSSDVPAGYGKRLQRVWRVSKSAGVTSVDLKFDLNIIAELLLSTSNLSNVALLVNNSNSFAASTPVTGTLSGKTLEFTGVTLNDGDYFTLNVGDQIIPTTYDFEFWFGVPSWNTTYFTPQKLHLTGVSDTQSAAYVIDMPADPSFTPITGFVAPNTAKIIDMSSLINSIAVKPANTIQNKGLRIRVNGQMGAYYANENDANYGTMPLRGPNGLGTSFIIPGQDTFTNTLVWGAASSMFVVTATQNNTIVTITPSQAIVGHGANVPFTITLNQGQSYSAQASVSTGNHLSGSFVSSTKPVVVTYMDDLLGYGTSADNAGDQLVPVAKLGLEYVHLRANLNTGGELAYIFGSEDGTTVTIFDGTTTTTLVVNKGGFVKHLLPVGKNAASIIADKPVMVYKIGGYATELGGGILTPIGDCKGTKAIAFQYPTAASQATFSFVAPDAIVGGFTLNGNSTIIQAFDFTSIPGIPGWKYCIKTVTGVFTPGEVVSIKNTSGKFYFYQNAATPGGGDYSNFSDFGNVVLFPTVTHVCGSNTITLNSGAIPFNVNISGYSWSGPNGFTSTLANPVITNPTAANIGTYTVTVTDENNCTYTEKIIVDLPVTSVVVTPTPSAPCIGSTVQFTSVPTLAEAVPASILWSGPNGFTSTQANFEITGITAAQAGTYTCTYTDKYGCIVSKSTTITVSPSVVSSFTIGGQYKISCANPSVTLNVTGFTPGIKYEAFNPYDAPTLFASSNFSVITQGFYNQQPNSSGIATQMNLAGLTGITGASTAYGVKYKGFINITTAGNYTFYTNSKDGSTLSVDGSLLISNDGSHALTEVASTAVSLSAGYHAITVNYFNGSVGTAALTVSYSGPSIAKQAIPASVLFYAGGTPPALTYDWSTGDLNTSSITVSTPGTYTVTGSNGGCSSVTSFEVISIDSYDYSDANTPWPVAQAKIISCVVAGVPSGSNGAVWAGTGISVESAPLRNADASADTFDDGLLGPTTSGGPFNVRLSSNTPGTTVHYGLWFDWNNNGNFADDVDGNGNPAFYNGSAIAGTSVPITVLQPAGAAMLYKTRLVVTDIPVVFTAFDDIFANGEVEDYNSILSLTGSVFDDGNGLAGSPANMVNGTGTNAGGLTAILVNSGGTVVANAAVAGNGVYSFSSLAPDTYSIVLSTTAGTIGAVAPGSSLPSGWANTGENLGTAAGHDGTVNGILTGVTLNNASVTNANFGINSRPTANAVSVCGVDPGGVAQVSAPILTGADLEDGAYNGSSSTNTVTIITLPVNGVLYYNLVSVTAGQIIPNYNPNLLTVDPDPGANILTFTYTETDAAGLISLPATATVSLAYAGADQSANLGGSATMGAAGTGVWTAQGDNPGTAIITTPTDPNTTITGFSALGTYNFIWTNSNGCSDAAKVNVPTASLIEANDDSGSSVNGAAGGVAFTNVLSNDKLNGVAFASSMVNISFVSSTIPGITLSGTNVVVAPNTPLGNYTLVYRICEVINSTNCDIATVTVPVSAVAIDAIDDDYTTTPVNGASGGVTASVLDNDLLNGVILTPSAVT</sequence>
<dbReference type="Gene3D" id="2.60.40.10">
    <property type="entry name" value="Immunoglobulins"/>
    <property type="match status" value="3"/>
</dbReference>
<dbReference type="SMART" id="SM00758">
    <property type="entry name" value="PA14"/>
    <property type="match status" value="1"/>
</dbReference>
<feature type="non-terminal residue" evidence="3">
    <location>
        <position position="1875"/>
    </location>
</feature>
<dbReference type="Pfam" id="PF26628">
    <property type="entry name" value="DUF8202"/>
    <property type="match status" value="1"/>
</dbReference>
<reference evidence="3 4" key="1">
    <citation type="submission" date="2017-04" db="EMBL/GenBank/DDBJ databases">
        <authorList>
            <person name="Afonso C.L."/>
            <person name="Miller P.J."/>
            <person name="Scott M.A."/>
            <person name="Spackman E."/>
            <person name="Goraichik I."/>
            <person name="Dimitrov K.M."/>
            <person name="Suarez D.L."/>
            <person name="Swayne D.E."/>
        </authorList>
    </citation>
    <scope>NUCLEOTIDE SEQUENCE [LARGE SCALE GENOMIC DNA]</scope>
    <source>
        <strain evidence="3 4">DSM 19625</strain>
    </source>
</reference>
<dbReference type="Pfam" id="PF13895">
    <property type="entry name" value="Ig_2"/>
    <property type="match status" value="1"/>
</dbReference>
<dbReference type="InterPro" id="IPR036179">
    <property type="entry name" value="Ig-like_dom_sf"/>
</dbReference>
<dbReference type="Pfam" id="PF20009">
    <property type="entry name" value="GEVED"/>
    <property type="match status" value="1"/>
</dbReference>
<keyword evidence="1" id="KW-0732">Signal</keyword>
<feature type="chain" id="PRO_5012484213" evidence="1">
    <location>
        <begin position="25"/>
        <end position="1875"/>
    </location>
</feature>
<evidence type="ECO:0000259" key="2">
    <source>
        <dbReference type="PROSITE" id="PS51820"/>
    </source>
</evidence>
<dbReference type="OrthoDB" id="1488276at2"/>
<dbReference type="Gene3D" id="3.90.182.10">
    <property type="entry name" value="Toxin - Anthrax Protective Antigen,domain 1"/>
    <property type="match status" value="1"/>
</dbReference>
<dbReference type="SUPFAM" id="SSF48726">
    <property type="entry name" value="Immunoglobulin"/>
    <property type="match status" value="1"/>
</dbReference>
<dbReference type="Pfam" id="PF07691">
    <property type="entry name" value="PA14"/>
    <property type="match status" value="1"/>
</dbReference>
<evidence type="ECO:0000256" key="1">
    <source>
        <dbReference type="SAM" id="SignalP"/>
    </source>
</evidence>
<dbReference type="EMBL" id="FWYB01000027">
    <property type="protein sequence ID" value="SMD18546.1"/>
    <property type="molecule type" value="Genomic_DNA"/>
</dbReference>
<protein>
    <submittedName>
        <fullName evidence="3">PA14 domain-containing protein</fullName>
    </submittedName>
</protein>
<proteinExistence type="predicted"/>